<organism evidence="4 5">
    <name type="scientific">Viridothelium virens</name>
    <name type="common">Speckled blister lichen</name>
    <name type="synonym">Trypethelium virens</name>
    <dbReference type="NCBI Taxonomy" id="1048519"/>
    <lineage>
        <taxon>Eukaryota</taxon>
        <taxon>Fungi</taxon>
        <taxon>Dikarya</taxon>
        <taxon>Ascomycota</taxon>
        <taxon>Pezizomycotina</taxon>
        <taxon>Dothideomycetes</taxon>
        <taxon>Dothideomycetes incertae sedis</taxon>
        <taxon>Trypetheliales</taxon>
        <taxon>Trypetheliaceae</taxon>
        <taxon>Viridothelium</taxon>
    </lineage>
</organism>
<feature type="region of interest" description="Disordered" evidence="2">
    <location>
        <begin position="954"/>
        <end position="1032"/>
    </location>
</feature>
<feature type="compositionally biased region" description="Basic and acidic residues" evidence="2">
    <location>
        <begin position="954"/>
        <end position="969"/>
    </location>
</feature>
<dbReference type="GO" id="GO:0005737">
    <property type="term" value="C:cytoplasm"/>
    <property type="evidence" value="ECO:0007669"/>
    <property type="project" value="TreeGrafter"/>
</dbReference>
<feature type="domain" description="Actin interacting protein 3 C-terminal" evidence="3">
    <location>
        <begin position="511"/>
        <end position="961"/>
    </location>
</feature>
<keyword evidence="1" id="KW-0175">Coiled coil</keyword>
<feature type="region of interest" description="Disordered" evidence="2">
    <location>
        <begin position="143"/>
        <end position="503"/>
    </location>
</feature>
<feature type="compositionally biased region" description="Basic and acidic residues" evidence="2">
    <location>
        <begin position="1021"/>
        <end position="1032"/>
    </location>
</feature>
<dbReference type="Gene3D" id="1.20.58.1540">
    <property type="entry name" value="Actin interacting protein 3, C-terminal domain"/>
    <property type="match status" value="1"/>
</dbReference>
<evidence type="ECO:0000259" key="3">
    <source>
        <dbReference type="SMART" id="SM00806"/>
    </source>
</evidence>
<feature type="compositionally biased region" description="Polar residues" evidence="2">
    <location>
        <begin position="273"/>
        <end position="284"/>
    </location>
</feature>
<feature type="compositionally biased region" description="Low complexity" evidence="2">
    <location>
        <begin position="639"/>
        <end position="653"/>
    </location>
</feature>
<feature type="compositionally biased region" description="Low complexity" evidence="2">
    <location>
        <begin position="167"/>
        <end position="177"/>
    </location>
</feature>
<evidence type="ECO:0000313" key="4">
    <source>
        <dbReference type="EMBL" id="KAF2233948.1"/>
    </source>
</evidence>
<dbReference type="InterPro" id="IPR051825">
    <property type="entry name" value="SRCIN1"/>
</dbReference>
<dbReference type="InterPro" id="IPR005613">
    <property type="entry name" value="AIP3_C"/>
</dbReference>
<dbReference type="Proteomes" id="UP000800092">
    <property type="component" value="Unassembled WGS sequence"/>
</dbReference>
<accession>A0A6A6H7X3</accession>
<dbReference type="PANTHER" id="PTHR22741">
    <property type="entry name" value="P140CAP/SNIP-RELATED"/>
    <property type="match status" value="1"/>
</dbReference>
<gene>
    <name evidence="4" type="ORF">EV356DRAFT_533250</name>
</gene>
<dbReference type="SMART" id="SM00806">
    <property type="entry name" value="AIP3"/>
    <property type="match status" value="1"/>
</dbReference>
<keyword evidence="5" id="KW-1185">Reference proteome</keyword>
<protein>
    <submittedName>
        <fullName evidence="4">AIP3-domain-containing protein</fullName>
    </submittedName>
</protein>
<dbReference type="Pfam" id="PF03915">
    <property type="entry name" value="AIP3"/>
    <property type="match status" value="1"/>
</dbReference>
<feature type="compositionally biased region" description="Polar residues" evidence="2">
    <location>
        <begin position="224"/>
        <end position="256"/>
    </location>
</feature>
<name>A0A6A6H7X3_VIRVR</name>
<sequence length="1032" mass="112250">MPVDDVAVRDSSHSAGSGSGRDGRPGSRRTNPQQQLSQIEKSVTHLLVATKQLLETLTEWSRGEATENNVSDVYVRLGYEFNIACRAFTAIGIDTSDLGPVPDLLRGILEETLSQEASKESLDRFLPRIRDIIINLLHGLKKKQQKLRPRSGRENGVGISAAPPRQSSVGSSSSGEGIVPNFQEDRSSNSRPPIRPPQDEGAFPGPPVPPRTMSGASGRDSPSRQDLSGSNRSLDRGASTSRGTLASDSSMSSEAAQNMPVIAPYPQDDTMPGSGSTTNGASTQKPPPAHSPGFQHPPPPPPKQQDALAQLQKGGELERRASRRFSAYQISKHLGTSAGVPMLPTQNGPIPNRGRDARESLNAVRTRGPPLPNQPRQTQRANEPSPSRPATVARRISEETNLSIDQVKVKPPPEPQPEDSPINKTPEDKLGPAVGSLEQEKPGLSATVKGPVQDYEIDQQAPITERKHPLKRSKASTRAREEPPDAVSESPPQKDFIPEDSPQPGKELTLFLQYKSKIKKYVLADGYNDLTIGKLQLAFIEKFNWNTQQNGMDLPEIYIQDAVSGVRHELEDLSDIKDRSVLALNVEALDEVKRHIDDGIGGLRSVVESVRTALTNQESAIQRVSDRQQEAAKEIASIAAAPSLSSSQSSTLQPPSPGMKAPPLSAGDRASQLSEVQSLRRDLAVVRQTYTSFVSDIESSMKTIKDKAGTVKSVAVKARVPSLDGTTGRAYVENGKRSLDTDSSALVNRVDDLQDLVEDLRKDVVMRGVRPRPRQLETVSRDISSVTAELKKLQEFLKREKPIWSKVWEKELMMVCEDRELLSMQEDLATDLADDLEKAAETFALVEEATKQQNAQQAQVANGVAVTVRSASGKLNPLALDQGVDPAKAKDGVLGEVRALQPNHESRLEAIERAEKARQRELESRRGGEFQAELGNFVEEGRLKKTGGVEEAERLRKIKDDKSRKEVWERMNGPITSPPPEATEKKEGEETAQTDGAGDGKLEAPSDQPPATSPSPEADFVEAKEDPAPPAA</sequence>
<feature type="region of interest" description="Disordered" evidence="2">
    <location>
        <begin position="639"/>
        <end position="673"/>
    </location>
</feature>
<feature type="region of interest" description="Disordered" evidence="2">
    <location>
        <begin position="1"/>
        <end position="35"/>
    </location>
</feature>
<dbReference type="InterPro" id="IPR056279">
    <property type="entry name" value="Aip3p_Bud6_N"/>
</dbReference>
<dbReference type="GO" id="GO:0051286">
    <property type="term" value="C:cell tip"/>
    <property type="evidence" value="ECO:0007669"/>
    <property type="project" value="TreeGrafter"/>
</dbReference>
<dbReference type="OrthoDB" id="783096at2759"/>
<evidence type="ECO:0000256" key="1">
    <source>
        <dbReference type="ARBA" id="ARBA00023054"/>
    </source>
</evidence>
<feature type="compositionally biased region" description="Basic residues" evidence="2">
    <location>
        <begin position="468"/>
        <end position="477"/>
    </location>
</feature>
<proteinExistence type="predicted"/>
<dbReference type="InterPro" id="IPR022782">
    <property type="entry name" value="AIP3-like_C"/>
</dbReference>
<dbReference type="Pfam" id="PF23153">
    <property type="entry name" value="Aip3p_Bud6_N"/>
    <property type="match status" value="1"/>
</dbReference>
<dbReference type="PANTHER" id="PTHR22741:SF10">
    <property type="entry name" value="COILED-COIL DOMAIN-CONTAINING PROTEIN CG32809"/>
    <property type="match status" value="1"/>
</dbReference>
<dbReference type="EMBL" id="ML991802">
    <property type="protein sequence ID" value="KAF2233948.1"/>
    <property type="molecule type" value="Genomic_DNA"/>
</dbReference>
<feature type="compositionally biased region" description="Polar residues" evidence="2">
    <location>
        <begin position="374"/>
        <end position="385"/>
    </location>
</feature>
<evidence type="ECO:0000256" key="2">
    <source>
        <dbReference type="SAM" id="MobiDB-lite"/>
    </source>
</evidence>
<feature type="compositionally biased region" description="Pro residues" evidence="2">
    <location>
        <begin position="285"/>
        <end position="303"/>
    </location>
</feature>
<dbReference type="GO" id="GO:0030010">
    <property type="term" value="P:establishment of cell polarity"/>
    <property type="evidence" value="ECO:0007669"/>
    <property type="project" value="TreeGrafter"/>
</dbReference>
<dbReference type="AlphaFoldDB" id="A0A6A6H7X3"/>
<reference evidence="4" key="1">
    <citation type="journal article" date="2020" name="Stud. Mycol.">
        <title>101 Dothideomycetes genomes: a test case for predicting lifestyles and emergence of pathogens.</title>
        <authorList>
            <person name="Haridas S."/>
            <person name="Albert R."/>
            <person name="Binder M."/>
            <person name="Bloem J."/>
            <person name="Labutti K."/>
            <person name="Salamov A."/>
            <person name="Andreopoulos B."/>
            <person name="Baker S."/>
            <person name="Barry K."/>
            <person name="Bills G."/>
            <person name="Bluhm B."/>
            <person name="Cannon C."/>
            <person name="Castanera R."/>
            <person name="Culley D."/>
            <person name="Daum C."/>
            <person name="Ezra D."/>
            <person name="Gonzalez J."/>
            <person name="Henrissat B."/>
            <person name="Kuo A."/>
            <person name="Liang C."/>
            <person name="Lipzen A."/>
            <person name="Lutzoni F."/>
            <person name="Magnuson J."/>
            <person name="Mondo S."/>
            <person name="Nolan M."/>
            <person name="Ohm R."/>
            <person name="Pangilinan J."/>
            <person name="Park H.-J."/>
            <person name="Ramirez L."/>
            <person name="Alfaro M."/>
            <person name="Sun H."/>
            <person name="Tritt A."/>
            <person name="Yoshinaga Y."/>
            <person name="Zwiers L.-H."/>
            <person name="Turgeon B."/>
            <person name="Goodwin S."/>
            <person name="Spatafora J."/>
            <person name="Crous P."/>
            <person name="Grigoriev I."/>
        </authorList>
    </citation>
    <scope>NUCLEOTIDE SEQUENCE</scope>
    <source>
        <strain evidence="4">Tuck. ex Michener</strain>
    </source>
</reference>
<evidence type="ECO:0000313" key="5">
    <source>
        <dbReference type="Proteomes" id="UP000800092"/>
    </source>
</evidence>
<feature type="compositionally biased region" description="Basic and acidic residues" evidence="2">
    <location>
        <begin position="1"/>
        <end position="12"/>
    </location>
</feature>
<dbReference type="GO" id="GO:0005519">
    <property type="term" value="F:cytoskeletal regulatory protein binding"/>
    <property type="evidence" value="ECO:0007669"/>
    <property type="project" value="InterPro"/>
</dbReference>